<dbReference type="Proteomes" id="UP000475385">
    <property type="component" value="Unassembled WGS sequence"/>
</dbReference>
<gene>
    <name evidence="1" type="ORF">G3576_28450</name>
</gene>
<dbReference type="EMBL" id="JAAIKB010000022">
    <property type="protein sequence ID" value="NGM23971.1"/>
    <property type="molecule type" value="Genomic_DNA"/>
</dbReference>
<evidence type="ECO:0000313" key="1">
    <source>
        <dbReference type="EMBL" id="NGM23971.1"/>
    </source>
</evidence>
<dbReference type="AlphaFoldDB" id="A0A6M1LU49"/>
<accession>A0A6M1LU49</accession>
<dbReference type="Gene3D" id="3.40.50.150">
    <property type="entry name" value="Vaccinia Virus protein VP39"/>
    <property type="match status" value="1"/>
</dbReference>
<dbReference type="GO" id="GO:0032259">
    <property type="term" value="P:methylation"/>
    <property type="evidence" value="ECO:0007669"/>
    <property type="project" value="UniProtKB-KW"/>
</dbReference>
<dbReference type="GO" id="GO:0008168">
    <property type="term" value="F:methyltransferase activity"/>
    <property type="evidence" value="ECO:0007669"/>
    <property type="project" value="UniProtKB-KW"/>
</dbReference>
<proteinExistence type="predicted"/>
<evidence type="ECO:0000313" key="2">
    <source>
        <dbReference type="Proteomes" id="UP000475385"/>
    </source>
</evidence>
<reference evidence="1 2" key="1">
    <citation type="submission" date="2020-03" db="EMBL/GenBank/DDBJ databases">
        <title>Roseomonas stagni sp. nov., isolated from pond water in Japan.</title>
        <authorList>
            <person name="Furuhata K."/>
            <person name="Miyamoto H."/>
            <person name="Goto K."/>
        </authorList>
    </citation>
    <scope>NUCLEOTIDE SEQUENCE [LARGE SCALE GENOMIC DNA]</scope>
    <source>
        <strain evidence="1 2">PeD5</strain>
    </source>
</reference>
<dbReference type="NCBIfam" id="TIGR04096">
    <property type="entry name" value="dnd_rel_methyl"/>
    <property type="match status" value="1"/>
</dbReference>
<sequence length="268" mass="28799">MSVDGHEVRLVQRGIDRPPTAAALSGSVAVERHRTAISRSGLSAPMQALARWGFLDGAPTVLDYGCGRGDDVRALAAAGLRAVGWDPHFAPDAPREPSEVVNLGFVLNVIDDLEERNATLRAAFGLAKCVLSVAVMTVRKGSGSDHADGLLTTRGTFQKYFGQTELRAYVAEVLGREPVTVGPGLVFVFRSDEEEQSFLARRQRRATLAANDRFEMPLPPASARAGRSSAYARHQDLLDAFWSAALELGRLPEADEFGRADELSAGLG</sequence>
<dbReference type="InterPro" id="IPR024019">
    <property type="entry name" value="CHP04096"/>
</dbReference>
<name>A0A6M1LU49_9PROT</name>
<dbReference type="InterPro" id="IPR029063">
    <property type="entry name" value="SAM-dependent_MTases_sf"/>
</dbReference>
<comment type="caution">
    <text evidence="1">The sequence shown here is derived from an EMBL/GenBank/DDBJ whole genome shotgun (WGS) entry which is preliminary data.</text>
</comment>
<keyword evidence="2" id="KW-1185">Reference proteome</keyword>
<dbReference type="SUPFAM" id="SSF53335">
    <property type="entry name" value="S-adenosyl-L-methionine-dependent methyltransferases"/>
    <property type="match status" value="1"/>
</dbReference>
<organism evidence="1 2">
    <name type="scientific">Falsiroseomonas algicola</name>
    <dbReference type="NCBI Taxonomy" id="2716930"/>
    <lineage>
        <taxon>Bacteria</taxon>
        <taxon>Pseudomonadati</taxon>
        <taxon>Pseudomonadota</taxon>
        <taxon>Alphaproteobacteria</taxon>
        <taxon>Acetobacterales</taxon>
        <taxon>Roseomonadaceae</taxon>
        <taxon>Falsiroseomonas</taxon>
    </lineage>
</organism>
<dbReference type="RefSeq" id="WP_164697886.1">
    <property type="nucleotide sequence ID" value="NZ_JAAIKB010000022.1"/>
</dbReference>
<keyword evidence="1" id="KW-0808">Transferase</keyword>
<keyword evidence="1" id="KW-0489">Methyltransferase</keyword>
<protein>
    <submittedName>
        <fullName evidence="1">DNA phosphorothioation-associated putative methyltransferase</fullName>
    </submittedName>
</protein>